<dbReference type="HAMAP" id="MF_00073">
    <property type="entry name" value="NusB"/>
    <property type="match status" value="1"/>
</dbReference>
<dbReference type="InterPro" id="IPR035926">
    <property type="entry name" value="NusB-like_sf"/>
</dbReference>
<dbReference type="InterPro" id="IPR006027">
    <property type="entry name" value="NusB_RsmB_TIM44"/>
</dbReference>
<dbReference type="GO" id="GO:0006353">
    <property type="term" value="P:DNA-templated transcription termination"/>
    <property type="evidence" value="ECO:0007669"/>
    <property type="project" value="UniProtKB-UniRule"/>
</dbReference>
<reference evidence="8 9" key="1">
    <citation type="submission" date="2018-07" db="EMBL/GenBank/DDBJ databases">
        <title>Genomic Encyclopedia of Type Strains, Phase III (KMG-III): the genomes of soil and plant-associated and newly described type strains.</title>
        <authorList>
            <person name="Whitman W."/>
        </authorList>
    </citation>
    <scope>NUCLEOTIDE SEQUENCE [LARGE SCALE GENOMIC DNA]</scope>
    <source>
        <strain evidence="8 9">CECT 8488</strain>
    </source>
</reference>
<name>A0A3D9HV55_9PROT</name>
<dbReference type="EMBL" id="QRDW01000001">
    <property type="protein sequence ID" value="RED53372.1"/>
    <property type="molecule type" value="Genomic_DNA"/>
</dbReference>
<keyword evidence="2 6" id="KW-0889">Transcription antitermination</keyword>
<gene>
    <name evidence="6" type="primary">nusB</name>
    <name evidence="8" type="ORF">DFP90_101160</name>
</gene>
<keyword evidence="9" id="KW-1185">Reference proteome</keyword>
<evidence type="ECO:0000256" key="4">
    <source>
        <dbReference type="ARBA" id="ARBA00023015"/>
    </source>
</evidence>
<dbReference type="PANTHER" id="PTHR11078:SF3">
    <property type="entry name" value="ANTITERMINATION NUSB DOMAIN-CONTAINING PROTEIN"/>
    <property type="match status" value="1"/>
</dbReference>
<dbReference type="SUPFAM" id="SSF48013">
    <property type="entry name" value="NusB-like"/>
    <property type="match status" value="1"/>
</dbReference>
<evidence type="ECO:0000256" key="2">
    <source>
        <dbReference type="ARBA" id="ARBA00022814"/>
    </source>
</evidence>
<organism evidence="8 9">
    <name type="scientific">Aestuariispira insulae</name>
    <dbReference type="NCBI Taxonomy" id="1461337"/>
    <lineage>
        <taxon>Bacteria</taxon>
        <taxon>Pseudomonadati</taxon>
        <taxon>Pseudomonadota</taxon>
        <taxon>Alphaproteobacteria</taxon>
        <taxon>Rhodospirillales</taxon>
        <taxon>Kiloniellaceae</taxon>
        <taxon>Aestuariispira</taxon>
    </lineage>
</organism>
<keyword evidence="3 6" id="KW-0694">RNA-binding</keyword>
<comment type="similarity">
    <text evidence="1 6">Belongs to the NusB family.</text>
</comment>
<evidence type="ECO:0000313" key="9">
    <source>
        <dbReference type="Proteomes" id="UP000256845"/>
    </source>
</evidence>
<evidence type="ECO:0000256" key="6">
    <source>
        <dbReference type="HAMAP-Rule" id="MF_00073"/>
    </source>
</evidence>
<proteinExistence type="inferred from homology"/>
<dbReference type="GO" id="GO:0005829">
    <property type="term" value="C:cytosol"/>
    <property type="evidence" value="ECO:0007669"/>
    <property type="project" value="TreeGrafter"/>
</dbReference>
<protein>
    <recommendedName>
        <fullName evidence="6">Transcription antitermination protein NusB</fullName>
    </recommendedName>
    <alternativeName>
        <fullName evidence="6">Antitermination factor NusB</fullName>
    </alternativeName>
</protein>
<comment type="function">
    <text evidence="6">Involved in transcription antitermination. Required for transcription of ribosomal RNA (rRNA) genes. Binds specifically to the boxA antiterminator sequence of the ribosomal RNA (rrn) operons.</text>
</comment>
<keyword evidence="4 6" id="KW-0805">Transcription regulation</keyword>
<evidence type="ECO:0000313" key="8">
    <source>
        <dbReference type="EMBL" id="RED53372.1"/>
    </source>
</evidence>
<dbReference type="InterPro" id="IPR011605">
    <property type="entry name" value="NusB_fam"/>
</dbReference>
<evidence type="ECO:0000259" key="7">
    <source>
        <dbReference type="Pfam" id="PF01029"/>
    </source>
</evidence>
<dbReference type="AlphaFoldDB" id="A0A3D9HV55"/>
<dbReference type="NCBIfam" id="TIGR01951">
    <property type="entry name" value="nusB"/>
    <property type="match status" value="1"/>
</dbReference>
<dbReference type="Proteomes" id="UP000256845">
    <property type="component" value="Unassembled WGS sequence"/>
</dbReference>
<dbReference type="OrthoDB" id="9797817at2"/>
<sequence>MSSKGKRRRAARLAAVQALYDMSLTDHSVNAVVAEFAKRGATAELEGQEIAADSALFTDIVRGVVERQDDLDAMINSAMTGERNINNMEILMRCILRAGAYELVARGDIDPPLTISEYLTVVTSFFGGGEGGFVNGVLDRLAKTLRSDNLED</sequence>
<dbReference type="Gene3D" id="1.10.940.10">
    <property type="entry name" value="NusB-like"/>
    <property type="match status" value="1"/>
</dbReference>
<dbReference type="Pfam" id="PF01029">
    <property type="entry name" value="NusB"/>
    <property type="match status" value="1"/>
</dbReference>
<evidence type="ECO:0000256" key="3">
    <source>
        <dbReference type="ARBA" id="ARBA00022884"/>
    </source>
</evidence>
<evidence type="ECO:0000256" key="1">
    <source>
        <dbReference type="ARBA" id="ARBA00005952"/>
    </source>
</evidence>
<dbReference type="GO" id="GO:0031564">
    <property type="term" value="P:transcription antitermination"/>
    <property type="evidence" value="ECO:0007669"/>
    <property type="project" value="UniProtKB-KW"/>
</dbReference>
<keyword evidence="5 6" id="KW-0804">Transcription</keyword>
<dbReference type="PANTHER" id="PTHR11078">
    <property type="entry name" value="N UTILIZATION SUBSTANCE PROTEIN B-RELATED"/>
    <property type="match status" value="1"/>
</dbReference>
<dbReference type="GO" id="GO:0003723">
    <property type="term" value="F:RNA binding"/>
    <property type="evidence" value="ECO:0007669"/>
    <property type="project" value="UniProtKB-UniRule"/>
</dbReference>
<dbReference type="RefSeq" id="WP_115934525.1">
    <property type="nucleotide sequence ID" value="NZ_QRDW01000001.1"/>
</dbReference>
<evidence type="ECO:0000256" key="5">
    <source>
        <dbReference type="ARBA" id="ARBA00023163"/>
    </source>
</evidence>
<feature type="domain" description="NusB/RsmB/TIM44" evidence="7">
    <location>
        <begin position="10"/>
        <end position="143"/>
    </location>
</feature>
<comment type="caution">
    <text evidence="8">The sequence shown here is derived from an EMBL/GenBank/DDBJ whole genome shotgun (WGS) entry which is preliminary data.</text>
</comment>
<accession>A0A3D9HV55</accession>